<feature type="domain" description="DUF8054" evidence="2">
    <location>
        <begin position="23"/>
        <end position="71"/>
    </location>
</feature>
<keyword evidence="1" id="KW-0472">Membrane</keyword>
<evidence type="ECO:0000313" key="3">
    <source>
        <dbReference type="EMBL" id="MEZ3165016.1"/>
    </source>
</evidence>
<sequence length="127" mass="13028">MNASRETVVGRLRKPARAAVGCLRQPEYVGANQCLPCTVVNVVIATIGGGAVAAVGAVGSRSVARPVWLRGQGVNVVAPSWSGEGLRSRRAQFCAGCAPPGAKLTVLLLLALLVLLVALTIENLSTV</sequence>
<proteinExistence type="predicted"/>
<protein>
    <recommendedName>
        <fullName evidence="2">DUF8054 domain-containing protein</fullName>
    </recommendedName>
</protein>
<gene>
    <name evidence="3" type="ORF">ABNG04_14245</name>
</gene>
<evidence type="ECO:0000259" key="2">
    <source>
        <dbReference type="Pfam" id="PF26236"/>
    </source>
</evidence>
<dbReference type="AlphaFoldDB" id="A0ABD5M631"/>
<keyword evidence="1" id="KW-0812">Transmembrane</keyword>
<dbReference type="EMBL" id="JBEDNY010000005">
    <property type="protein sequence ID" value="MEZ3165016.1"/>
    <property type="molecule type" value="Genomic_DNA"/>
</dbReference>
<organism evidence="3 4">
    <name type="scientific">Halorubrum miltondacostae</name>
    <dbReference type="NCBI Taxonomy" id="3076378"/>
    <lineage>
        <taxon>Archaea</taxon>
        <taxon>Methanobacteriati</taxon>
        <taxon>Methanobacteriota</taxon>
        <taxon>Stenosarchaea group</taxon>
        <taxon>Halobacteria</taxon>
        <taxon>Halobacteriales</taxon>
        <taxon>Haloferacaceae</taxon>
        <taxon>Halorubrum</taxon>
    </lineage>
</organism>
<reference evidence="3 4" key="1">
    <citation type="submission" date="2024-06" db="EMBL/GenBank/DDBJ databases">
        <title>Halorubrum miltondacostae sp. nov., a potential PHA producer isolated from an inland solar saltern in Rio Maior, Portugal.</title>
        <authorList>
            <person name="Albuquerque L."/>
            <person name="Viver T."/>
            <person name="Barroso C."/>
            <person name="Claudino R."/>
            <person name="Galvan M."/>
            <person name="Simoes G."/>
            <person name="Lobo Da Cunha A."/>
            <person name="Egas C."/>
        </authorList>
    </citation>
    <scope>NUCLEOTIDE SEQUENCE [LARGE SCALE GENOMIC DNA]</scope>
    <source>
        <strain evidence="3 4">RMP-11</strain>
    </source>
</reference>
<dbReference type="Pfam" id="PF26236">
    <property type="entry name" value="DUF8054_N"/>
    <property type="match status" value="1"/>
</dbReference>
<keyword evidence="4" id="KW-1185">Reference proteome</keyword>
<evidence type="ECO:0000313" key="4">
    <source>
        <dbReference type="Proteomes" id="UP001567572"/>
    </source>
</evidence>
<evidence type="ECO:0000256" key="1">
    <source>
        <dbReference type="SAM" id="Phobius"/>
    </source>
</evidence>
<dbReference type="Proteomes" id="UP001567572">
    <property type="component" value="Unassembled WGS sequence"/>
</dbReference>
<keyword evidence="1" id="KW-1133">Transmembrane helix</keyword>
<dbReference type="RefSeq" id="WP_371163054.1">
    <property type="nucleotide sequence ID" value="NZ_JBEDNX010000007.1"/>
</dbReference>
<dbReference type="InterPro" id="IPR058674">
    <property type="entry name" value="DUF8054_N"/>
</dbReference>
<accession>A0ABD5M631</accession>
<comment type="caution">
    <text evidence="3">The sequence shown here is derived from an EMBL/GenBank/DDBJ whole genome shotgun (WGS) entry which is preliminary data.</text>
</comment>
<feature type="transmembrane region" description="Helical" evidence="1">
    <location>
        <begin position="104"/>
        <end position="121"/>
    </location>
</feature>
<name>A0ABD5M631_9EURY</name>